<dbReference type="Gene3D" id="3.40.50.720">
    <property type="entry name" value="NAD(P)-binding Rossmann-like Domain"/>
    <property type="match status" value="1"/>
</dbReference>
<evidence type="ECO:0000313" key="4">
    <source>
        <dbReference type="EMBL" id="KAL1412063.1"/>
    </source>
</evidence>
<organism evidence="4 5">
    <name type="scientific">Vanrija albida</name>
    <dbReference type="NCBI Taxonomy" id="181172"/>
    <lineage>
        <taxon>Eukaryota</taxon>
        <taxon>Fungi</taxon>
        <taxon>Dikarya</taxon>
        <taxon>Basidiomycota</taxon>
        <taxon>Agaricomycotina</taxon>
        <taxon>Tremellomycetes</taxon>
        <taxon>Trichosporonales</taxon>
        <taxon>Trichosporonaceae</taxon>
        <taxon>Vanrija</taxon>
    </lineage>
</organism>
<comment type="similarity">
    <text evidence="2">Belongs to the NAD(P)-dependent epimerase/dehydratase family. Dihydroflavonol-4-reductase subfamily.</text>
</comment>
<dbReference type="InterPro" id="IPR001509">
    <property type="entry name" value="Epimerase_deHydtase"/>
</dbReference>
<dbReference type="RefSeq" id="XP_069212007.1">
    <property type="nucleotide sequence ID" value="XM_069351621.1"/>
</dbReference>
<dbReference type="EMBL" id="JBBXJM010000002">
    <property type="protein sequence ID" value="KAL1412063.1"/>
    <property type="molecule type" value="Genomic_DNA"/>
</dbReference>
<dbReference type="InterPro" id="IPR050425">
    <property type="entry name" value="NAD(P)_dehydrat-like"/>
</dbReference>
<dbReference type="SUPFAM" id="SSF51735">
    <property type="entry name" value="NAD(P)-binding Rossmann-fold domains"/>
    <property type="match status" value="1"/>
</dbReference>
<dbReference type="GeneID" id="95984103"/>
<evidence type="ECO:0000256" key="2">
    <source>
        <dbReference type="ARBA" id="ARBA00023445"/>
    </source>
</evidence>
<sequence length="346" mass="37069">MPALTSGLILVTGASGFIGTHAVSALLDAGFRVRVTARSEDKVAHVRSLFPQHAAKIEHALVPDIDEPSAYDAAVVGVDGVLNLASPVTMSHVGDPNEVIGPAVRGLTNLLNSVQRHNRTLKRFVQMSSGAAMGDFTAAPGTVWTEADWNDPAIKRCEELGDKVPGPDKYSASKARAERVLWKVVSDSKPSWDAVALHPVFCFGAPLQYTPKKRPSSLFLLNSFLKPGAPQQLLAYPFGSMVDVQDVAKVAVKAFTTPEASGERFILAADTLWGNDLALGVEAATTEPGYLKASSDAAYRKSLDEGIVKFDGRKAEKTFGFKYTPKDESLRSTVEAIFKAREGGVD</sequence>
<accession>A0ABR3QBI8</accession>
<name>A0ABR3QBI8_9TREE</name>
<comment type="caution">
    <text evidence="4">The sequence shown here is derived from an EMBL/GenBank/DDBJ whole genome shotgun (WGS) entry which is preliminary data.</text>
</comment>
<dbReference type="Pfam" id="PF01370">
    <property type="entry name" value="Epimerase"/>
    <property type="match status" value="1"/>
</dbReference>
<dbReference type="PANTHER" id="PTHR10366:SF564">
    <property type="entry name" value="STEROL-4-ALPHA-CARBOXYLATE 3-DEHYDROGENASE, DECARBOXYLATING"/>
    <property type="match status" value="1"/>
</dbReference>
<keyword evidence="1" id="KW-0560">Oxidoreductase</keyword>
<evidence type="ECO:0000259" key="3">
    <source>
        <dbReference type="Pfam" id="PF01370"/>
    </source>
</evidence>
<reference evidence="4 5" key="1">
    <citation type="submission" date="2023-08" db="EMBL/GenBank/DDBJ databases">
        <title>Annotated Genome Sequence of Vanrija albida AlHP1.</title>
        <authorList>
            <person name="Herzog R."/>
        </authorList>
    </citation>
    <scope>NUCLEOTIDE SEQUENCE [LARGE SCALE GENOMIC DNA]</scope>
    <source>
        <strain evidence="4 5">AlHP1</strain>
    </source>
</reference>
<evidence type="ECO:0000256" key="1">
    <source>
        <dbReference type="ARBA" id="ARBA00023002"/>
    </source>
</evidence>
<proteinExistence type="inferred from homology"/>
<feature type="domain" description="NAD-dependent epimerase/dehydratase" evidence="3">
    <location>
        <begin position="9"/>
        <end position="263"/>
    </location>
</feature>
<dbReference type="PANTHER" id="PTHR10366">
    <property type="entry name" value="NAD DEPENDENT EPIMERASE/DEHYDRATASE"/>
    <property type="match status" value="1"/>
</dbReference>
<protein>
    <recommendedName>
        <fullName evidence="3">NAD-dependent epimerase/dehydratase domain-containing protein</fullName>
    </recommendedName>
</protein>
<gene>
    <name evidence="4" type="ORF">Q8F55_003060</name>
</gene>
<dbReference type="InterPro" id="IPR036291">
    <property type="entry name" value="NAD(P)-bd_dom_sf"/>
</dbReference>
<dbReference type="Proteomes" id="UP001565368">
    <property type="component" value="Unassembled WGS sequence"/>
</dbReference>
<evidence type="ECO:0000313" key="5">
    <source>
        <dbReference type="Proteomes" id="UP001565368"/>
    </source>
</evidence>
<keyword evidence="5" id="KW-1185">Reference proteome</keyword>